<dbReference type="RefSeq" id="WP_157735908.1">
    <property type="nucleotide sequence ID" value="NZ_CP018632.1"/>
</dbReference>
<dbReference type="EMBL" id="CP018632">
    <property type="protein sequence ID" value="ASJ72215.1"/>
    <property type="molecule type" value="Genomic_DNA"/>
</dbReference>
<evidence type="ECO:0000256" key="2">
    <source>
        <dbReference type="SAM" id="Phobius"/>
    </source>
</evidence>
<name>A0A2Z2NNV5_9GAMM</name>
<keyword evidence="2" id="KW-0472">Membrane</keyword>
<keyword evidence="2" id="KW-1133">Transmembrane helix</keyword>
<keyword evidence="3" id="KW-0560">Oxidoreductase</keyword>
<dbReference type="Proteomes" id="UP000250079">
    <property type="component" value="Chromosome"/>
</dbReference>
<evidence type="ECO:0000313" key="3">
    <source>
        <dbReference type="EMBL" id="ASJ72215.1"/>
    </source>
</evidence>
<sequence length="194" mass="21565">MSVKPTSVEDQQRRLKLRVAVKLMLSLGVLGVLYVFIAGLRSGGGDVDDVPSLRVSTADLLPGQHRLLSWEGRPVMLYRRQDSDYANLRTPDERLSDPQSAKSIQPQTMATPFRSATPDVFVAIALGTDQGCSISFLPPDDSLFQRLPWTGGFVDSCRKSRYDVAGRVYETQYADKNLVVPPYTFNDEVLILGR</sequence>
<organism evidence="3 4">
    <name type="scientific">Granulosicoccus antarcticus IMCC3135</name>
    <dbReference type="NCBI Taxonomy" id="1192854"/>
    <lineage>
        <taxon>Bacteria</taxon>
        <taxon>Pseudomonadati</taxon>
        <taxon>Pseudomonadota</taxon>
        <taxon>Gammaproteobacteria</taxon>
        <taxon>Chromatiales</taxon>
        <taxon>Granulosicoccaceae</taxon>
        <taxon>Granulosicoccus</taxon>
    </lineage>
</organism>
<keyword evidence="4" id="KW-1185">Reference proteome</keyword>
<dbReference type="AlphaFoldDB" id="A0A2Z2NNV5"/>
<feature type="region of interest" description="Disordered" evidence="1">
    <location>
        <begin position="87"/>
        <end position="109"/>
    </location>
</feature>
<evidence type="ECO:0000256" key="1">
    <source>
        <dbReference type="SAM" id="MobiDB-lite"/>
    </source>
</evidence>
<protein>
    <submittedName>
        <fullName evidence="3">Ubiquinol-cytochrome c reductase iron-sulfur subunit</fullName>
        <ecNumber evidence="3">1.10.2.2</ecNumber>
    </submittedName>
</protein>
<dbReference type="GO" id="GO:0051537">
    <property type="term" value="F:2 iron, 2 sulfur cluster binding"/>
    <property type="evidence" value="ECO:0007669"/>
    <property type="project" value="InterPro"/>
</dbReference>
<accession>A0A2Z2NNV5</accession>
<dbReference type="InterPro" id="IPR014349">
    <property type="entry name" value="Rieske_Fe-S_prot"/>
</dbReference>
<proteinExistence type="predicted"/>
<dbReference type="GO" id="GO:0016491">
    <property type="term" value="F:oxidoreductase activity"/>
    <property type="evidence" value="ECO:0007669"/>
    <property type="project" value="UniProtKB-KW"/>
</dbReference>
<feature type="compositionally biased region" description="Polar residues" evidence="1">
    <location>
        <begin position="97"/>
        <end position="109"/>
    </location>
</feature>
<dbReference type="OrthoDB" id="5624396at2"/>
<dbReference type="Gene3D" id="2.102.10.10">
    <property type="entry name" value="Rieske [2Fe-2S] iron-sulphur domain"/>
    <property type="match status" value="1"/>
</dbReference>
<gene>
    <name evidence="3" type="primary">petA_1</name>
    <name evidence="3" type="ORF">IMCC3135_10605</name>
</gene>
<keyword evidence="2" id="KW-0812">Transmembrane</keyword>
<dbReference type="KEGG" id="gai:IMCC3135_10605"/>
<dbReference type="InterPro" id="IPR036922">
    <property type="entry name" value="Rieske_2Fe-2S_sf"/>
</dbReference>
<reference evidence="3 4" key="1">
    <citation type="submission" date="2016-12" db="EMBL/GenBank/DDBJ databases">
        <authorList>
            <person name="Song W.-J."/>
            <person name="Kurnit D.M."/>
        </authorList>
    </citation>
    <scope>NUCLEOTIDE SEQUENCE [LARGE SCALE GENOMIC DNA]</scope>
    <source>
        <strain evidence="3 4">IMCC3135</strain>
    </source>
</reference>
<dbReference type="SUPFAM" id="SSF50022">
    <property type="entry name" value="ISP domain"/>
    <property type="match status" value="1"/>
</dbReference>
<evidence type="ECO:0000313" key="4">
    <source>
        <dbReference type="Proteomes" id="UP000250079"/>
    </source>
</evidence>
<dbReference type="PANTHER" id="PTHR10134">
    <property type="entry name" value="CYTOCHROME B-C1 COMPLEX SUBUNIT RIESKE, MITOCHONDRIAL"/>
    <property type="match status" value="1"/>
</dbReference>
<dbReference type="EC" id="1.10.2.2" evidence="3"/>
<feature type="transmembrane region" description="Helical" evidence="2">
    <location>
        <begin position="20"/>
        <end position="40"/>
    </location>
</feature>